<name>A0A379B534_9PAST</name>
<proteinExistence type="predicted"/>
<dbReference type="PANTHER" id="PTHR23501:SF197">
    <property type="entry name" value="COMD"/>
    <property type="match status" value="1"/>
</dbReference>
<dbReference type="Gene3D" id="1.20.1250.20">
    <property type="entry name" value="MFS general substrate transporter like domains"/>
    <property type="match status" value="1"/>
</dbReference>
<dbReference type="PANTHER" id="PTHR23501">
    <property type="entry name" value="MAJOR FACILITATOR SUPERFAMILY"/>
    <property type="match status" value="1"/>
</dbReference>
<evidence type="ECO:0000313" key="7">
    <source>
        <dbReference type="Proteomes" id="UP000254280"/>
    </source>
</evidence>
<feature type="transmembrane region" description="Helical" evidence="5">
    <location>
        <begin position="255"/>
        <end position="273"/>
    </location>
</feature>
<keyword evidence="4 5" id="KW-0472">Membrane</keyword>
<dbReference type="OrthoDB" id="5314453at2"/>
<feature type="transmembrane region" description="Helical" evidence="5">
    <location>
        <begin position="131"/>
        <end position="149"/>
    </location>
</feature>
<feature type="transmembrane region" description="Helical" evidence="5">
    <location>
        <begin position="36"/>
        <end position="57"/>
    </location>
</feature>
<dbReference type="InterPro" id="IPR036259">
    <property type="entry name" value="MFS_trans_sf"/>
</dbReference>
<feature type="transmembrane region" description="Helical" evidence="5">
    <location>
        <begin position="105"/>
        <end position="125"/>
    </location>
</feature>
<feature type="transmembrane region" description="Helical" evidence="5">
    <location>
        <begin position="511"/>
        <end position="533"/>
    </location>
</feature>
<dbReference type="InterPro" id="IPR011701">
    <property type="entry name" value="MFS"/>
</dbReference>
<dbReference type="AlphaFoldDB" id="A0A379B534"/>
<dbReference type="SUPFAM" id="SSF103473">
    <property type="entry name" value="MFS general substrate transporter"/>
    <property type="match status" value="1"/>
</dbReference>
<keyword evidence="7" id="KW-1185">Reference proteome</keyword>
<keyword evidence="3 5" id="KW-1133">Transmembrane helix</keyword>
<protein>
    <submittedName>
        <fullName evidence="6">Drug resistance MFS transporter, drug:H+ antiporter-2 (14 Spanner) (DHA2) family</fullName>
    </submittedName>
</protein>
<comment type="subcellular location">
    <subcellularLocation>
        <location evidence="1">Membrane</location>
        <topology evidence="1">Multi-pass membrane protein</topology>
    </subcellularLocation>
</comment>
<reference evidence="6 7" key="1">
    <citation type="submission" date="2018-06" db="EMBL/GenBank/DDBJ databases">
        <authorList>
            <consortium name="Pathogen Informatics"/>
            <person name="Doyle S."/>
        </authorList>
    </citation>
    <scope>NUCLEOTIDE SEQUENCE [LARGE SCALE GENOMIC DNA]</scope>
    <source>
        <strain evidence="6 7">NCTC10699</strain>
    </source>
</reference>
<sequence>MALLESNGYVFKPHEMPYMAGSPASPVHNRSRRIRYMLIGLLLSLNAGLQNGLLLAYLPQLRGELGLTMEQGGWIQVSYYMTYACMSIMYFKIRQSFGISRFVKLSLSLLLISNLLQIGINHYSIELISRAISGMGSSGMMVTSILYFTQGLTGKSKIIGMVLGGGLMQFGIPLARVLMPSLFADGEITHILIFQSVITLLCIGSVMALPLPPGLISRNLNKNDLVSFSLFAGGIALLCSFLVQGRIIWWTSENWLGWILAISIVMVSLALWLESKRSNPMLDWYWIARPQILMFGFLGAFTRVLTSEQTVGAAGLMETLGMQNEQMTTLYLIVILASALGIIASILTLKMTDLRRSISIALFGIAVGAFMDTHIGVQTRPEQIYLSQAIIAFSTLYFLGPMMIEGMVRALSTSPLHVMSYSAVFGVSQTVGGLGGAAIFSAFITYRTNIHLADMTQYFSFTYPIFNASFSQITNQFLYSGMSTQSVTNFALQELIAQSAKEATVHAYNDLFMLIGMGATVGFVYTSVNRLYYHLTGKVFLGKELAALANARNKK</sequence>
<keyword evidence="2 5" id="KW-0812">Transmembrane</keyword>
<feature type="transmembrane region" description="Helical" evidence="5">
    <location>
        <begin position="225"/>
        <end position="249"/>
    </location>
</feature>
<evidence type="ECO:0000256" key="2">
    <source>
        <dbReference type="ARBA" id="ARBA00022692"/>
    </source>
</evidence>
<gene>
    <name evidence="6" type="ORF">NCTC10699_01331</name>
</gene>
<feature type="transmembrane region" description="Helical" evidence="5">
    <location>
        <begin position="421"/>
        <end position="446"/>
    </location>
</feature>
<dbReference type="Proteomes" id="UP000254280">
    <property type="component" value="Unassembled WGS sequence"/>
</dbReference>
<feature type="transmembrane region" description="Helical" evidence="5">
    <location>
        <begin position="326"/>
        <end position="347"/>
    </location>
</feature>
<evidence type="ECO:0000256" key="1">
    <source>
        <dbReference type="ARBA" id="ARBA00004141"/>
    </source>
</evidence>
<dbReference type="GO" id="GO:0005886">
    <property type="term" value="C:plasma membrane"/>
    <property type="evidence" value="ECO:0007669"/>
    <property type="project" value="TreeGrafter"/>
</dbReference>
<feature type="transmembrane region" description="Helical" evidence="5">
    <location>
        <begin position="359"/>
        <end position="377"/>
    </location>
</feature>
<evidence type="ECO:0000313" key="6">
    <source>
        <dbReference type="EMBL" id="SUB33704.1"/>
    </source>
</evidence>
<feature type="transmembrane region" description="Helical" evidence="5">
    <location>
        <begin position="77"/>
        <end position="93"/>
    </location>
</feature>
<dbReference type="EMBL" id="UGSS01000002">
    <property type="protein sequence ID" value="SUB33704.1"/>
    <property type="molecule type" value="Genomic_DNA"/>
</dbReference>
<evidence type="ECO:0000256" key="4">
    <source>
        <dbReference type="ARBA" id="ARBA00023136"/>
    </source>
</evidence>
<organism evidence="6 7">
    <name type="scientific">[Pasteurella] mairii</name>
    <dbReference type="NCBI Taxonomy" id="757"/>
    <lineage>
        <taxon>Bacteria</taxon>
        <taxon>Pseudomonadati</taxon>
        <taxon>Pseudomonadota</taxon>
        <taxon>Gammaproteobacteria</taxon>
        <taxon>Pasteurellales</taxon>
        <taxon>Pasteurellaceae</taxon>
    </lineage>
</organism>
<feature type="transmembrane region" description="Helical" evidence="5">
    <location>
        <begin position="158"/>
        <end position="179"/>
    </location>
</feature>
<feature type="transmembrane region" description="Helical" evidence="5">
    <location>
        <begin position="285"/>
        <end position="306"/>
    </location>
</feature>
<feature type="transmembrane region" description="Helical" evidence="5">
    <location>
        <begin position="191"/>
        <end position="213"/>
    </location>
</feature>
<evidence type="ECO:0000256" key="5">
    <source>
        <dbReference type="SAM" id="Phobius"/>
    </source>
</evidence>
<accession>A0A379B534</accession>
<dbReference type="Pfam" id="PF07690">
    <property type="entry name" value="MFS_1"/>
    <property type="match status" value="1"/>
</dbReference>
<dbReference type="GO" id="GO:0022857">
    <property type="term" value="F:transmembrane transporter activity"/>
    <property type="evidence" value="ECO:0007669"/>
    <property type="project" value="InterPro"/>
</dbReference>
<evidence type="ECO:0000256" key="3">
    <source>
        <dbReference type="ARBA" id="ARBA00022989"/>
    </source>
</evidence>